<accession>A0A7C3ISH4</accession>
<keyword evidence="2 7" id="KW-0436">Ligase</keyword>
<evidence type="ECO:0000256" key="4">
    <source>
        <dbReference type="ARBA" id="ARBA00022840"/>
    </source>
</evidence>
<sequence length="474" mass="51340">MGLLDLTLFELADAIKNGDIGREDALQSYMDQIERHDGILKAYITVCGANVTGRGGDGLIEGAPIAIKDNICTKGIRTTCASKIISNYIPPYDATVVTRIKKAGGFTIGKANMDEFAMGSSTENSAFFPTRNPWDKSRVPGGSSGGSAVAVSAREAVAALGSDTGGSVRCPASFCGVVGLKTTYGLISRYGLVAFSNSLEQIGPLTRDVRDCALLMNVIAGRDERDRTSLKVPAIDYLSFLEKDVNGMKVGVPREFMGSGTDDGVAKEVWKCVDILEKAGCAWKEVDLPSVKYALPAYYMIAMSEASSNLARYDGIRYGVRQEDEGLDWSRSYSKTRGRGFGEEVKRRVILGTFALSSGYYEDYYLRAQKVRTVIKREYDRQFKEFDALIGPTMPTPAFKLGEKVDDPLAMYMSDVDTVSVNLAGIPAISIPCGFVGGLPVGAQIIGPPLSEGRLLTVAKRLEEELRLDLRPPL</sequence>
<feature type="active site" description="Charge relay system" evidence="7">
    <location>
        <position position="68"/>
    </location>
</feature>
<comment type="catalytic activity">
    <reaction evidence="6 7">
        <text>L-glutamyl-tRNA(Gln) + L-glutamine + ATP + H2O = L-glutaminyl-tRNA(Gln) + L-glutamate + ADP + phosphate + H(+)</text>
        <dbReference type="Rhea" id="RHEA:17521"/>
        <dbReference type="Rhea" id="RHEA-COMP:9681"/>
        <dbReference type="Rhea" id="RHEA-COMP:9684"/>
        <dbReference type="ChEBI" id="CHEBI:15377"/>
        <dbReference type="ChEBI" id="CHEBI:15378"/>
        <dbReference type="ChEBI" id="CHEBI:29985"/>
        <dbReference type="ChEBI" id="CHEBI:30616"/>
        <dbReference type="ChEBI" id="CHEBI:43474"/>
        <dbReference type="ChEBI" id="CHEBI:58359"/>
        <dbReference type="ChEBI" id="CHEBI:78520"/>
        <dbReference type="ChEBI" id="CHEBI:78521"/>
        <dbReference type="ChEBI" id="CHEBI:456216"/>
        <dbReference type="EC" id="6.3.5.7"/>
    </reaction>
</comment>
<evidence type="ECO:0000256" key="5">
    <source>
        <dbReference type="ARBA" id="ARBA00022917"/>
    </source>
</evidence>
<dbReference type="GO" id="GO:0005524">
    <property type="term" value="F:ATP binding"/>
    <property type="evidence" value="ECO:0007669"/>
    <property type="project" value="UniProtKB-KW"/>
</dbReference>
<organism evidence="9">
    <name type="scientific">Candidatus Methanomethylicus mesodigestus</name>
    <dbReference type="NCBI Taxonomy" id="1867258"/>
    <lineage>
        <taxon>Archaea</taxon>
        <taxon>Thermoproteota</taxon>
        <taxon>Methanosuratincolia</taxon>
        <taxon>Candidatus Methanomethylicales</taxon>
        <taxon>Candidatus Methanomethylicaceae</taxon>
        <taxon>Candidatus Methanomethylicus</taxon>
    </lineage>
</organism>
<reference evidence="9" key="1">
    <citation type="journal article" date="2020" name="mSystems">
        <title>Genome- and Community-Level Interaction Insights into Carbon Utilization and Element Cycling Functions of Hydrothermarchaeota in Hydrothermal Sediment.</title>
        <authorList>
            <person name="Zhou Z."/>
            <person name="Liu Y."/>
            <person name="Xu W."/>
            <person name="Pan J."/>
            <person name="Luo Z.H."/>
            <person name="Li M."/>
        </authorList>
    </citation>
    <scope>NUCLEOTIDE SEQUENCE [LARGE SCALE GENOMIC DNA]</scope>
    <source>
        <strain evidence="9">SpSt-468</strain>
    </source>
</reference>
<evidence type="ECO:0000256" key="7">
    <source>
        <dbReference type="HAMAP-Rule" id="MF_00120"/>
    </source>
</evidence>
<comment type="similarity">
    <text evidence="1 7">Belongs to the amidase family. GatA subfamily.</text>
</comment>
<keyword evidence="9" id="KW-0808">Transferase</keyword>
<dbReference type="GO" id="GO:0050567">
    <property type="term" value="F:glutaminyl-tRNA synthase (glutamine-hydrolyzing) activity"/>
    <property type="evidence" value="ECO:0007669"/>
    <property type="project" value="UniProtKB-UniRule"/>
</dbReference>
<evidence type="ECO:0000313" key="9">
    <source>
        <dbReference type="EMBL" id="HFK20172.1"/>
    </source>
</evidence>
<feature type="active site" description="Acyl-ester intermediate" evidence="7">
    <location>
        <position position="167"/>
    </location>
</feature>
<gene>
    <name evidence="7 9" type="primary">gatA</name>
    <name evidence="9" type="ORF">ENS19_02725</name>
</gene>
<comment type="subunit">
    <text evidence="7">Heterotrimer of A, B and C subunits.</text>
</comment>
<feature type="domain" description="Amidase" evidence="8">
    <location>
        <begin position="56"/>
        <end position="456"/>
    </location>
</feature>
<dbReference type="EC" id="6.3.5.7" evidence="7"/>
<protein>
    <recommendedName>
        <fullName evidence="7">Glutamyl-tRNA(Gln) amidotransferase subunit A</fullName>
        <shortName evidence="7">Glu-ADT subunit A</shortName>
        <ecNumber evidence="7">6.3.5.7</ecNumber>
    </recommendedName>
</protein>
<dbReference type="SUPFAM" id="SSF75304">
    <property type="entry name" value="Amidase signature (AS) enzymes"/>
    <property type="match status" value="1"/>
</dbReference>
<dbReference type="GO" id="GO:0030956">
    <property type="term" value="C:glutamyl-tRNA(Gln) amidotransferase complex"/>
    <property type="evidence" value="ECO:0007669"/>
    <property type="project" value="InterPro"/>
</dbReference>
<dbReference type="Pfam" id="PF01425">
    <property type="entry name" value="Amidase"/>
    <property type="match status" value="1"/>
</dbReference>
<evidence type="ECO:0000259" key="8">
    <source>
        <dbReference type="Pfam" id="PF01425"/>
    </source>
</evidence>
<keyword evidence="5 7" id="KW-0648">Protein biosynthesis</keyword>
<dbReference type="InterPro" id="IPR023631">
    <property type="entry name" value="Amidase_dom"/>
</dbReference>
<dbReference type="Gene3D" id="3.90.1300.10">
    <property type="entry name" value="Amidase signature (AS) domain"/>
    <property type="match status" value="1"/>
</dbReference>
<keyword evidence="4 7" id="KW-0067">ATP-binding</keyword>
<evidence type="ECO:0000256" key="6">
    <source>
        <dbReference type="ARBA" id="ARBA00047407"/>
    </source>
</evidence>
<dbReference type="PANTHER" id="PTHR11895">
    <property type="entry name" value="TRANSAMIDASE"/>
    <property type="match status" value="1"/>
</dbReference>
<dbReference type="InterPro" id="IPR000120">
    <property type="entry name" value="Amidase"/>
</dbReference>
<dbReference type="InterPro" id="IPR004412">
    <property type="entry name" value="GatA"/>
</dbReference>
<dbReference type="PANTHER" id="PTHR11895:SF7">
    <property type="entry name" value="GLUTAMYL-TRNA(GLN) AMIDOTRANSFERASE SUBUNIT A, MITOCHONDRIAL"/>
    <property type="match status" value="1"/>
</dbReference>
<dbReference type="HAMAP" id="MF_00120">
    <property type="entry name" value="GatA"/>
    <property type="match status" value="1"/>
</dbReference>
<dbReference type="PROSITE" id="PS00571">
    <property type="entry name" value="AMIDASES"/>
    <property type="match status" value="1"/>
</dbReference>
<dbReference type="InterPro" id="IPR036928">
    <property type="entry name" value="AS_sf"/>
</dbReference>
<dbReference type="AlphaFoldDB" id="A0A7C3ISH4"/>
<feature type="active site" description="Charge relay system" evidence="7">
    <location>
        <position position="143"/>
    </location>
</feature>
<dbReference type="InterPro" id="IPR020556">
    <property type="entry name" value="Amidase_CS"/>
</dbReference>
<keyword evidence="3 7" id="KW-0547">Nucleotide-binding</keyword>
<dbReference type="GO" id="GO:0006412">
    <property type="term" value="P:translation"/>
    <property type="evidence" value="ECO:0007669"/>
    <property type="project" value="UniProtKB-UniRule"/>
</dbReference>
<evidence type="ECO:0000256" key="1">
    <source>
        <dbReference type="ARBA" id="ARBA00008069"/>
    </source>
</evidence>
<proteinExistence type="inferred from homology"/>
<evidence type="ECO:0000256" key="3">
    <source>
        <dbReference type="ARBA" id="ARBA00022741"/>
    </source>
</evidence>
<dbReference type="GO" id="GO:0016740">
    <property type="term" value="F:transferase activity"/>
    <property type="evidence" value="ECO:0007669"/>
    <property type="project" value="UniProtKB-KW"/>
</dbReference>
<name>A0A7C3ISH4_9CREN</name>
<dbReference type="EMBL" id="DSTX01000002">
    <property type="protein sequence ID" value="HFK20172.1"/>
    <property type="molecule type" value="Genomic_DNA"/>
</dbReference>
<comment type="function">
    <text evidence="7">Allows the formation of correctly charged Gln-tRNA(Gln) through the transamidation of misacylated Glu-tRNA(Gln) in organisms which lack glutaminyl-tRNA synthetase. The reaction takes place in the presence of glutamine and ATP through an activated gamma-phospho-Glu-tRNA(Gln).</text>
</comment>
<evidence type="ECO:0000256" key="2">
    <source>
        <dbReference type="ARBA" id="ARBA00022598"/>
    </source>
</evidence>
<dbReference type="NCBIfam" id="TIGR00132">
    <property type="entry name" value="gatA"/>
    <property type="match status" value="1"/>
</dbReference>
<comment type="caution">
    <text evidence="9">The sequence shown here is derived from an EMBL/GenBank/DDBJ whole genome shotgun (WGS) entry which is preliminary data.</text>
</comment>